<accession>A0A1V3A279</accession>
<proteinExistence type="predicted"/>
<dbReference type="OrthoDB" id="9775208at2"/>
<dbReference type="Pfam" id="PF13439">
    <property type="entry name" value="Glyco_transf_4"/>
    <property type="match status" value="1"/>
</dbReference>
<evidence type="ECO:0000259" key="2">
    <source>
        <dbReference type="Pfam" id="PF13439"/>
    </source>
</evidence>
<dbReference type="NCBIfam" id="TIGR03088">
    <property type="entry name" value="stp2"/>
    <property type="match status" value="1"/>
</dbReference>
<sequence>MTETTPAPALARDGRDTRPLVAHIVYRLDVGGLENILIELVRNLPRDAFRHVIICIADYTDFSARLPEGVEIYALHKRPGIGPGMFLRLWRLLYQLRPDIVHSSNLAALECQPTVTLAGVPARVHAEHGWDMADLDGSNPKYRRLRQWLSPWVHRHVTVSAHLADYLTTTAGIPRTRVQHIVNGVDTRRFRPHDHTQRSPDAPLVIGTVGRLSPVKDQATLVAAFAGLRERLPEHFPRLRLVLLGDGPEAARLREQVAALGIEEQTWMPGNRTDMPEQLRAMDLFVLPSLAEGIPVTVLEAMASGLPVVASRVGGLPELVEDGRTGTLLEPGDPDALCSTLADYVRDPGRLQLEGARARERAESTFGLGRMVTAYAELYRSLLPAARRPRHPSAGGA</sequence>
<evidence type="ECO:0000259" key="1">
    <source>
        <dbReference type="Pfam" id="PF00534"/>
    </source>
</evidence>
<dbReference type="GO" id="GO:0016758">
    <property type="term" value="F:hexosyltransferase activity"/>
    <property type="evidence" value="ECO:0007669"/>
    <property type="project" value="TreeGrafter"/>
</dbReference>
<name>A0A1V3A279_9GAMM</name>
<comment type="caution">
    <text evidence="3">The sequence shown here is derived from an EMBL/GenBank/DDBJ whole genome shotgun (WGS) entry which is preliminary data.</text>
</comment>
<dbReference type="InterPro" id="IPR050194">
    <property type="entry name" value="Glycosyltransferase_grp1"/>
</dbReference>
<dbReference type="STRING" id="252474.B1A74_00225"/>
<evidence type="ECO:0000313" key="4">
    <source>
        <dbReference type="Proteomes" id="UP000189177"/>
    </source>
</evidence>
<dbReference type="Proteomes" id="UP000189177">
    <property type="component" value="Unassembled WGS sequence"/>
</dbReference>
<dbReference type="InterPro" id="IPR017522">
    <property type="entry name" value="Sugar_tfrase_PEP-CTERM_Stp2"/>
</dbReference>
<evidence type="ECO:0000313" key="3">
    <source>
        <dbReference type="EMBL" id="OOC11436.1"/>
    </source>
</evidence>
<dbReference type="Gene3D" id="3.40.50.2000">
    <property type="entry name" value="Glycogen Phosphorylase B"/>
    <property type="match status" value="2"/>
</dbReference>
<dbReference type="Pfam" id="PF00534">
    <property type="entry name" value="Glycos_transf_1"/>
    <property type="match status" value="1"/>
</dbReference>
<protein>
    <submittedName>
        <fullName evidence="3">Sugar transferase</fullName>
    </submittedName>
</protein>
<keyword evidence="3" id="KW-0808">Transferase</keyword>
<feature type="domain" description="Glycosyltransferase subfamily 4-like N-terminal" evidence="2">
    <location>
        <begin position="30"/>
        <end position="189"/>
    </location>
</feature>
<dbReference type="InterPro" id="IPR001296">
    <property type="entry name" value="Glyco_trans_1"/>
</dbReference>
<feature type="domain" description="Glycosyl transferase family 1" evidence="1">
    <location>
        <begin position="198"/>
        <end position="351"/>
    </location>
</feature>
<dbReference type="InterPro" id="IPR028098">
    <property type="entry name" value="Glyco_trans_4-like_N"/>
</dbReference>
<dbReference type="SUPFAM" id="SSF53756">
    <property type="entry name" value="UDP-Glycosyltransferase/glycogen phosphorylase"/>
    <property type="match status" value="1"/>
</dbReference>
<dbReference type="RefSeq" id="WP_077243421.1">
    <property type="nucleotide sequence ID" value="NZ_MUZR01000002.1"/>
</dbReference>
<dbReference type="PANTHER" id="PTHR45947">
    <property type="entry name" value="SULFOQUINOVOSYL TRANSFERASE SQD2"/>
    <property type="match status" value="1"/>
</dbReference>
<keyword evidence="4" id="KW-1185">Reference proteome</keyword>
<dbReference type="EMBL" id="MUZR01000002">
    <property type="protein sequence ID" value="OOC11436.1"/>
    <property type="molecule type" value="Genomic_DNA"/>
</dbReference>
<dbReference type="AlphaFoldDB" id="A0A1V3A279"/>
<reference evidence="3 4" key="1">
    <citation type="submission" date="2017-02" db="EMBL/GenBank/DDBJ databases">
        <title>Genomic diversity within the haloalkaliphilic genus Thioalkalivibrio.</title>
        <authorList>
            <person name="Ahn A.-C."/>
            <person name="Meier-Kolthoff J."/>
            <person name="Overmars L."/>
            <person name="Richter M."/>
            <person name="Woyke T."/>
            <person name="Sorokin D.Y."/>
            <person name="Muyzer G."/>
        </authorList>
    </citation>
    <scope>NUCLEOTIDE SEQUENCE [LARGE SCALE GENOMIC DNA]</scope>
    <source>
        <strain evidence="3 4">HL17</strain>
    </source>
</reference>
<dbReference type="PANTHER" id="PTHR45947:SF3">
    <property type="entry name" value="SULFOQUINOVOSYL TRANSFERASE SQD2"/>
    <property type="match status" value="1"/>
</dbReference>
<gene>
    <name evidence="3" type="ORF">B1A74_00225</name>
</gene>
<organism evidence="3 4">
    <name type="scientific">Thioalkalivibrio halophilus</name>
    <dbReference type="NCBI Taxonomy" id="252474"/>
    <lineage>
        <taxon>Bacteria</taxon>
        <taxon>Pseudomonadati</taxon>
        <taxon>Pseudomonadota</taxon>
        <taxon>Gammaproteobacteria</taxon>
        <taxon>Chromatiales</taxon>
        <taxon>Ectothiorhodospiraceae</taxon>
        <taxon>Thioalkalivibrio</taxon>
    </lineage>
</organism>